<protein>
    <recommendedName>
        <fullName evidence="3">PHR domain-containing protein</fullName>
    </recommendedName>
</protein>
<name>A0AAV2QZW4_MEGNR</name>
<dbReference type="InterPro" id="IPR038648">
    <property type="entry name" value="PHR_sf"/>
</dbReference>
<evidence type="ECO:0000313" key="4">
    <source>
        <dbReference type="EMBL" id="CAL4105683.1"/>
    </source>
</evidence>
<dbReference type="PANTHER" id="PTHR45943">
    <property type="entry name" value="E3 UBIQUITIN-PROTEIN LIGASE MYCBP2"/>
    <property type="match status" value="1"/>
</dbReference>
<dbReference type="GO" id="GO:0005886">
    <property type="term" value="C:plasma membrane"/>
    <property type="evidence" value="ECO:0007669"/>
    <property type="project" value="TreeGrafter"/>
</dbReference>
<gene>
    <name evidence="4" type="ORF">MNOR_LOCUS18149</name>
</gene>
<dbReference type="InterPro" id="IPR000408">
    <property type="entry name" value="Reg_chr_condens"/>
</dbReference>
<evidence type="ECO:0000256" key="1">
    <source>
        <dbReference type="ARBA" id="ARBA00022786"/>
    </source>
</evidence>
<accession>A0AAV2QZW4</accession>
<evidence type="ECO:0000259" key="3">
    <source>
        <dbReference type="Pfam" id="PF08005"/>
    </source>
</evidence>
<dbReference type="Pfam" id="PF08005">
    <property type="entry name" value="PHR"/>
    <property type="match status" value="2"/>
</dbReference>
<feature type="domain" description="PHR" evidence="3">
    <location>
        <begin position="297"/>
        <end position="447"/>
    </location>
</feature>
<dbReference type="Proteomes" id="UP001497623">
    <property type="component" value="Unassembled WGS sequence"/>
</dbReference>
<dbReference type="PROSITE" id="PS50012">
    <property type="entry name" value="RCC1_3"/>
    <property type="match status" value="1"/>
</dbReference>
<evidence type="ECO:0000256" key="2">
    <source>
        <dbReference type="PROSITE-ProRule" id="PRU00235"/>
    </source>
</evidence>
<dbReference type="PANTHER" id="PTHR45943:SF1">
    <property type="entry name" value="E3 UBIQUITIN-PROTEIN LIGASE MYCBP2"/>
    <property type="match status" value="1"/>
</dbReference>
<dbReference type="GO" id="GO:0061630">
    <property type="term" value="F:ubiquitin protein ligase activity"/>
    <property type="evidence" value="ECO:0007669"/>
    <property type="project" value="TreeGrafter"/>
</dbReference>
<dbReference type="InterPro" id="IPR009091">
    <property type="entry name" value="RCC1/BLIP-II"/>
</dbReference>
<organism evidence="4 5">
    <name type="scientific">Meganyctiphanes norvegica</name>
    <name type="common">Northern krill</name>
    <name type="synonym">Thysanopoda norvegica</name>
    <dbReference type="NCBI Taxonomy" id="48144"/>
    <lineage>
        <taxon>Eukaryota</taxon>
        <taxon>Metazoa</taxon>
        <taxon>Ecdysozoa</taxon>
        <taxon>Arthropoda</taxon>
        <taxon>Crustacea</taxon>
        <taxon>Multicrustacea</taxon>
        <taxon>Malacostraca</taxon>
        <taxon>Eumalacostraca</taxon>
        <taxon>Eucarida</taxon>
        <taxon>Euphausiacea</taxon>
        <taxon>Euphausiidae</taxon>
        <taxon>Meganyctiphanes</taxon>
    </lineage>
</organism>
<dbReference type="Gene3D" id="2.130.10.30">
    <property type="entry name" value="Regulator of chromosome condensation 1/beta-lactamase-inhibitor protein II"/>
    <property type="match status" value="1"/>
</dbReference>
<feature type="domain" description="PHR" evidence="3">
    <location>
        <begin position="795"/>
        <end position="953"/>
    </location>
</feature>
<dbReference type="PRINTS" id="PR00633">
    <property type="entry name" value="RCCNDNSATION"/>
</dbReference>
<reference evidence="4 5" key="1">
    <citation type="submission" date="2024-05" db="EMBL/GenBank/DDBJ databases">
        <authorList>
            <person name="Wallberg A."/>
        </authorList>
    </citation>
    <scope>NUCLEOTIDE SEQUENCE [LARGE SCALE GENOMIC DNA]</scope>
</reference>
<dbReference type="Pfam" id="PF00415">
    <property type="entry name" value="RCC1"/>
    <property type="match status" value="1"/>
</dbReference>
<dbReference type="PROSITE" id="PS00626">
    <property type="entry name" value="RCC1_2"/>
    <property type="match status" value="1"/>
</dbReference>
<dbReference type="GO" id="GO:0008582">
    <property type="term" value="P:regulation of synaptic assembly at neuromuscular junction"/>
    <property type="evidence" value="ECO:0007669"/>
    <property type="project" value="TreeGrafter"/>
</dbReference>
<sequence>VALCSNGETYTWGSNSYGQLGVGDLISRGSPTLVRLPPNVRITQVAAGSNHTVLLTSNGQIYTSGDFQKGQIGRFSPQSEAGEGSSRGRCPWYSVPGLVPGIGPRLGRRATWVGASADVTYVKLDQSLINAHNLTAATVVANSNCLILMPVSGKKEEESGWKCLVISRSDGQCRSFSSHNQISAAGQTVCLDPVYNVLWSFNNSTQEISCFNIVAAEAQRLSNGGALNGLRDLLSPELSLPVLPEYQVSRAQVALHMLSCIDTVTWAHELGLTVTEEDTAAPQALRCYTREDFTPVNRFESHGGGWGYSGHSIEAVRFMCDTDVLIGGFGVFGGRGEYMGKIKLFELGAEGGDQEIDGELLGETEEIPYECGARQKFPILFDEPISIQANKWYVAWARVSGPSSDCGSSGQSMVTTEDQVIFYFKSSKKSNNGTDVNAGQIPQILYKITSQESAITPRPSQDQCEPIPILSKGFFINVRNDVFQSLLDLLGWAWSTLRSCVGEQVNHSGSSGPSPAVAMLDLQRLVYICSACLRLLRIYINEVYPNSVHSTKTKTERGCLAESVADVRGLLRQMLSDPIPAPQTSRKGKIKNSKEVSLLTHMVVSVLDECHKTFVCCFHAFYPTGQLKWNCLCDLLLSRDNSCDDSRDSDRLLSAVLASLCSPAVKLRATCPILTDHDSDHAHRPSPADNAALSTLQPGDLYRYPLLVEHMTYKIHVDAGVGAVWTFREVLDRLLSVACEGVRQALRSERTQPLPALVHNTCLLLAATIAELSAETTAAEGEVPAGGRVLHITPSRFTRTSQSRTWNTGNGSPDAICFSVDRPGIVIAGVCVYGGVGTYDYELEFMDESGGAAADASHTLERWNVIEVIRGTFGPDDSVADIVEVKFERPVPIKEGVKYAIRLCNHGGRTSNGDGGLGSVKGPDGSTVTFSACSLSVNGTNHIRGQIPQLMYYSTPADPESQQNTREMAEQQARKSALAIAGSIVRVATEVMIMGLGVGDESAVNVLASTPLLTMLLPLVLSHIGPVATSDPRSAVSVLGLIQEMLPHIAALNNLSLVTQQPATTEAMDGCHPTTSQHYATVESEHPYKPAAVANYRVTFPANVQWMTLEFDPQCATSQPEDSLQIYVPSQSGVEDITSGAVGSSGALGPGGMAGTVTGSSCLMDKKEDSLGVTVAMDGNAPPPYWPVLNKFSGGHNWPQQTVILPGNQIIFSLETASDYVKDERSSTYGFRVMIVGYEWPPALHDSLRHLEKELAYLGGLCAASLIKKNLLLPPIPGDELDEDMELVEEMSLQVYRSHPSLLGKGFALSHPPTIHQTLDGVIPFREDVPLN</sequence>
<dbReference type="EMBL" id="CAXKWB010012840">
    <property type="protein sequence ID" value="CAL4105683.1"/>
    <property type="molecule type" value="Genomic_DNA"/>
</dbReference>
<keyword evidence="1" id="KW-0833">Ubl conjugation pathway</keyword>
<feature type="non-terminal residue" evidence="4">
    <location>
        <position position="1"/>
    </location>
</feature>
<dbReference type="GO" id="GO:0007411">
    <property type="term" value="P:axon guidance"/>
    <property type="evidence" value="ECO:0007669"/>
    <property type="project" value="TreeGrafter"/>
</dbReference>
<dbReference type="Gene3D" id="2.60.120.820">
    <property type="entry name" value="PHR domain"/>
    <property type="match status" value="2"/>
</dbReference>
<dbReference type="InterPro" id="IPR012983">
    <property type="entry name" value="PHR"/>
</dbReference>
<dbReference type="SUPFAM" id="SSF50985">
    <property type="entry name" value="RCC1/BLIP-II"/>
    <property type="match status" value="1"/>
</dbReference>
<proteinExistence type="predicted"/>
<dbReference type="GO" id="GO:0005634">
    <property type="term" value="C:nucleus"/>
    <property type="evidence" value="ECO:0007669"/>
    <property type="project" value="TreeGrafter"/>
</dbReference>
<feature type="repeat" description="RCC1" evidence="2">
    <location>
        <begin position="7"/>
        <end position="58"/>
    </location>
</feature>
<evidence type="ECO:0000313" key="5">
    <source>
        <dbReference type="Proteomes" id="UP001497623"/>
    </source>
</evidence>
<comment type="caution">
    <text evidence="4">The sequence shown here is derived from an EMBL/GenBank/DDBJ whole genome shotgun (WGS) entry which is preliminary data.</text>
</comment>
<keyword evidence="5" id="KW-1185">Reference proteome</keyword>